<dbReference type="OrthoDB" id="24581at2157"/>
<dbReference type="InterPro" id="IPR011703">
    <property type="entry name" value="ATPase_AAA-3"/>
</dbReference>
<dbReference type="PANTHER" id="PTHR42759:SF5">
    <property type="entry name" value="METHANOL DEHYDROGENASE REGULATOR"/>
    <property type="match status" value="1"/>
</dbReference>
<gene>
    <name evidence="6" type="ORF">HZS54_21065</name>
</gene>
<dbReference type="PANTHER" id="PTHR42759">
    <property type="entry name" value="MOXR FAMILY PROTEIN"/>
    <property type="match status" value="1"/>
</dbReference>
<evidence type="ECO:0000256" key="2">
    <source>
        <dbReference type="ARBA" id="ARBA00022840"/>
    </source>
</evidence>
<organism evidence="6 7">
    <name type="scientific">Halosimplex pelagicum</name>
    <dbReference type="NCBI Taxonomy" id="869886"/>
    <lineage>
        <taxon>Archaea</taxon>
        <taxon>Methanobacteriati</taxon>
        <taxon>Methanobacteriota</taxon>
        <taxon>Stenosarchaea group</taxon>
        <taxon>Halobacteria</taxon>
        <taxon>Halobacteriales</taxon>
        <taxon>Haloarculaceae</taxon>
        <taxon>Halosimplex</taxon>
    </lineage>
</organism>
<evidence type="ECO:0000256" key="3">
    <source>
        <dbReference type="SAM" id="MobiDB-lite"/>
    </source>
</evidence>
<evidence type="ECO:0000259" key="5">
    <source>
        <dbReference type="Pfam" id="PF17863"/>
    </source>
</evidence>
<dbReference type="GO" id="GO:0016887">
    <property type="term" value="F:ATP hydrolysis activity"/>
    <property type="evidence" value="ECO:0007669"/>
    <property type="project" value="InterPro"/>
</dbReference>
<dbReference type="InterPro" id="IPR027417">
    <property type="entry name" value="P-loop_NTPase"/>
</dbReference>
<evidence type="ECO:0000259" key="4">
    <source>
        <dbReference type="Pfam" id="PF07726"/>
    </source>
</evidence>
<accession>A0A7D5TVD9</accession>
<dbReference type="Gene3D" id="3.40.50.300">
    <property type="entry name" value="P-loop containing nucleotide triphosphate hydrolases"/>
    <property type="match status" value="1"/>
</dbReference>
<feature type="domain" description="ChlI/MoxR AAA lid" evidence="5">
    <location>
        <begin position="238"/>
        <end position="309"/>
    </location>
</feature>
<dbReference type="GeneID" id="56085136"/>
<feature type="compositionally biased region" description="Basic and acidic residues" evidence="3">
    <location>
        <begin position="333"/>
        <end position="389"/>
    </location>
</feature>
<dbReference type="GO" id="GO:0005524">
    <property type="term" value="F:ATP binding"/>
    <property type="evidence" value="ECO:0007669"/>
    <property type="project" value="UniProtKB-KW"/>
</dbReference>
<dbReference type="Pfam" id="PF07726">
    <property type="entry name" value="AAA_3"/>
    <property type="match status" value="1"/>
</dbReference>
<sequence>MTDQELTVDEATEACLDVVERVEEAVVVERSVLFETLSAVIARGHVLVEDVPGTGKTVLARVLAESLGLGFTRLQFTPDLLPADVTGSNVYNEHDREFEFAEGPVFTNVVLADEINRAPPKTQAALLESMEEGQVSVDGTTHDLPEPFVVVATQNPVEQEGTFRLPEAQRDRFAVKTSMGYPDVDGEMDLLDKRASRRSLAPSVDPVVDPDTVLALQDLAEDVRVDDKVRRYIIDIARETREDGRTDIGVSPRGVQRVFEAVRAGAVVAGRDYATPDDVKRLARATMAHRLVMTTEATVEGVDPERVISDALSAVDVPAVSPDAPDPGGSAPRGRDGEGDARPVDGRERESRSDAAPDEPDRPRVDGGDDGRDSRSDGRDRSGGDRGDDGDTEPGDPV</sequence>
<dbReference type="FunFam" id="3.40.50.300:FF:000640">
    <property type="entry name" value="MoxR family ATPase"/>
    <property type="match status" value="1"/>
</dbReference>
<dbReference type="SUPFAM" id="SSF52540">
    <property type="entry name" value="P-loop containing nucleoside triphosphate hydrolases"/>
    <property type="match status" value="1"/>
</dbReference>
<dbReference type="EMBL" id="CP058909">
    <property type="protein sequence ID" value="QLH83972.1"/>
    <property type="molecule type" value="Genomic_DNA"/>
</dbReference>
<dbReference type="CDD" id="cd00009">
    <property type="entry name" value="AAA"/>
    <property type="match status" value="1"/>
</dbReference>
<dbReference type="Pfam" id="PF17863">
    <property type="entry name" value="AAA_lid_2"/>
    <property type="match status" value="1"/>
</dbReference>
<reference evidence="6 7" key="1">
    <citation type="submission" date="2020-07" db="EMBL/GenBank/DDBJ databases">
        <title>Halosimplex litoreum sp. nov. and Halosimplex rubrum sp. nov., isolated from different salt environments.</title>
        <authorList>
            <person name="Cui H."/>
        </authorList>
    </citation>
    <scope>NUCLEOTIDE SEQUENCE [LARGE SCALE GENOMIC DNA]</scope>
    <source>
        <strain evidence="6 7">R2</strain>
    </source>
</reference>
<dbReference type="KEGG" id="hpel:HZS54_21065"/>
<name>A0A7D5TVD9_9EURY</name>
<evidence type="ECO:0000313" key="6">
    <source>
        <dbReference type="EMBL" id="QLH83972.1"/>
    </source>
</evidence>
<feature type="compositionally biased region" description="Low complexity" evidence="3">
    <location>
        <begin position="313"/>
        <end position="327"/>
    </location>
</feature>
<protein>
    <submittedName>
        <fullName evidence="6">AAA family ATPase</fullName>
    </submittedName>
</protein>
<dbReference type="InterPro" id="IPR050764">
    <property type="entry name" value="CbbQ/NirQ/NorQ/GpvN"/>
</dbReference>
<keyword evidence="1" id="KW-0547">Nucleotide-binding</keyword>
<proteinExistence type="predicted"/>
<dbReference type="AlphaFoldDB" id="A0A7D5TVD9"/>
<keyword evidence="7" id="KW-1185">Reference proteome</keyword>
<dbReference type="InterPro" id="IPR041628">
    <property type="entry name" value="ChlI/MoxR_AAA_lid"/>
</dbReference>
<dbReference type="RefSeq" id="WP_179919073.1">
    <property type="nucleotide sequence ID" value="NZ_CP058909.1"/>
</dbReference>
<dbReference type="Proteomes" id="UP000509346">
    <property type="component" value="Chromosome"/>
</dbReference>
<evidence type="ECO:0000256" key="1">
    <source>
        <dbReference type="ARBA" id="ARBA00022741"/>
    </source>
</evidence>
<feature type="domain" description="ATPase AAA-3" evidence="4">
    <location>
        <begin position="45"/>
        <end position="174"/>
    </location>
</feature>
<keyword evidence="2" id="KW-0067">ATP-binding</keyword>
<dbReference type="Gene3D" id="1.10.8.80">
    <property type="entry name" value="Magnesium chelatase subunit I, C-Terminal domain"/>
    <property type="match status" value="1"/>
</dbReference>
<feature type="region of interest" description="Disordered" evidence="3">
    <location>
        <begin position="313"/>
        <end position="398"/>
    </location>
</feature>
<evidence type="ECO:0000313" key="7">
    <source>
        <dbReference type="Proteomes" id="UP000509346"/>
    </source>
</evidence>